<evidence type="ECO:0000313" key="2">
    <source>
        <dbReference type="Proteomes" id="UP000789366"/>
    </source>
</evidence>
<gene>
    <name evidence="1" type="ORF">SPELUC_LOCUS16208</name>
</gene>
<name>A0ACA9R5X8_9GLOM</name>
<evidence type="ECO:0000313" key="1">
    <source>
        <dbReference type="EMBL" id="CAG8778233.1"/>
    </source>
</evidence>
<accession>A0ACA9R5X8</accession>
<keyword evidence="2" id="KW-1185">Reference proteome</keyword>
<comment type="caution">
    <text evidence="1">The sequence shown here is derived from an EMBL/GenBank/DDBJ whole genome shotgun (WGS) entry which is preliminary data.</text>
</comment>
<dbReference type="EMBL" id="CAJVPW010058545">
    <property type="protein sequence ID" value="CAG8778233.1"/>
    <property type="molecule type" value="Genomic_DNA"/>
</dbReference>
<reference evidence="1" key="1">
    <citation type="submission" date="2021-06" db="EMBL/GenBank/DDBJ databases">
        <authorList>
            <person name="Kallberg Y."/>
            <person name="Tangrot J."/>
            <person name="Rosling A."/>
        </authorList>
    </citation>
    <scope>NUCLEOTIDE SEQUENCE</scope>
    <source>
        <strain evidence="1">28 12/20/2015</strain>
    </source>
</reference>
<feature type="non-terminal residue" evidence="1">
    <location>
        <position position="1"/>
    </location>
</feature>
<sequence>FFTSFSIHIRTSTDKFWSCFDRALEDNKHTLNGKRHILSIIVDEFSYFELQHNLGVGKHTIAEAHKYAQNYDYEIVNMSSYKTDTATNQPIIYLQDNKTALWKRFSEEYPNGMKRASFMTYLKGS</sequence>
<dbReference type="Proteomes" id="UP000789366">
    <property type="component" value="Unassembled WGS sequence"/>
</dbReference>
<organism evidence="1 2">
    <name type="scientific">Cetraspora pellucida</name>
    <dbReference type="NCBI Taxonomy" id="1433469"/>
    <lineage>
        <taxon>Eukaryota</taxon>
        <taxon>Fungi</taxon>
        <taxon>Fungi incertae sedis</taxon>
        <taxon>Mucoromycota</taxon>
        <taxon>Glomeromycotina</taxon>
        <taxon>Glomeromycetes</taxon>
        <taxon>Diversisporales</taxon>
        <taxon>Gigasporaceae</taxon>
        <taxon>Cetraspora</taxon>
    </lineage>
</organism>
<proteinExistence type="predicted"/>
<protein>
    <submittedName>
        <fullName evidence="1">3781_t:CDS:1</fullName>
    </submittedName>
</protein>